<name>A0A9X9M298_GULGU</name>
<organism evidence="1 2">
    <name type="scientific">Gulo gulo</name>
    <name type="common">Wolverine</name>
    <name type="synonym">Gluton</name>
    <dbReference type="NCBI Taxonomy" id="48420"/>
    <lineage>
        <taxon>Eukaryota</taxon>
        <taxon>Metazoa</taxon>
        <taxon>Chordata</taxon>
        <taxon>Craniata</taxon>
        <taxon>Vertebrata</taxon>
        <taxon>Euteleostomi</taxon>
        <taxon>Mammalia</taxon>
        <taxon>Eutheria</taxon>
        <taxon>Laurasiatheria</taxon>
        <taxon>Carnivora</taxon>
        <taxon>Caniformia</taxon>
        <taxon>Musteloidea</taxon>
        <taxon>Mustelidae</taxon>
        <taxon>Guloninae</taxon>
        <taxon>Gulo</taxon>
    </lineage>
</organism>
<gene>
    <name evidence="1" type="ORF">BN2614_LOCUS3</name>
</gene>
<dbReference type="AlphaFoldDB" id="A0A9X9M298"/>
<evidence type="ECO:0000313" key="1">
    <source>
        <dbReference type="EMBL" id="VCX30491.1"/>
    </source>
</evidence>
<accession>A0A9X9M298</accession>
<reference evidence="1 2" key="1">
    <citation type="submission" date="2018-10" db="EMBL/GenBank/DDBJ databases">
        <authorList>
            <person name="Ekblom R."/>
            <person name="Jareborg N."/>
        </authorList>
    </citation>
    <scope>NUCLEOTIDE SEQUENCE [LARGE SCALE GENOMIC DNA]</scope>
    <source>
        <tissue evidence="1">Muscle</tissue>
    </source>
</reference>
<keyword evidence="2" id="KW-1185">Reference proteome</keyword>
<proteinExistence type="predicted"/>
<sequence>AGSPRKLERCRVNVSRLSPRWRTRPVSGKWPLGGGTLNAGICDSRWRRLLTLCPREAPFVKQYTPPLAPIIELYTHLLLGTSVARCLLF</sequence>
<comment type="caution">
    <text evidence="1">The sequence shown here is derived from an EMBL/GenBank/DDBJ whole genome shotgun (WGS) entry which is preliminary data.</text>
</comment>
<protein>
    <submittedName>
        <fullName evidence="1">Uncharacterized protein</fullName>
    </submittedName>
</protein>
<evidence type="ECO:0000313" key="2">
    <source>
        <dbReference type="Proteomes" id="UP000269945"/>
    </source>
</evidence>
<dbReference type="EMBL" id="CYRY02038230">
    <property type="protein sequence ID" value="VCX30491.1"/>
    <property type="molecule type" value="Genomic_DNA"/>
</dbReference>
<feature type="non-terminal residue" evidence="1">
    <location>
        <position position="1"/>
    </location>
</feature>
<dbReference type="Proteomes" id="UP000269945">
    <property type="component" value="Unassembled WGS sequence"/>
</dbReference>